<name>A0A540VCZ0_9CHLR</name>
<dbReference type="OrthoDB" id="9800863at2"/>
<evidence type="ECO:0000313" key="7">
    <source>
        <dbReference type="Proteomes" id="UP000317371"/>
    </source>
</evidence>
<evidence type="ECO:0000256" key="3">
    <source>
        <dbReference type="ARBA" id="ARBA00022801"/>
    </source>
</evidence>
<comment type="caution">
    <text evidence="6">The sequence shown here is derived from an EMBL/GenBank/DDBJ whole genome shotgun (WGS) entry which is preliminary data.</text>
</comment>
<keyword evidence="3 6" id="KW-0378">Hydrolase</keyword>
<comment type="similarity">
    <text evidence="1">Belongs to the sulfatase family.</text>
</comment>
<evidence type="ECO:0000256" key="1">
    <source>
        <dbReference type="ARBA" id="ARBA00008779"/>
    </source>
</evidence>
<keyword evidence="6" id="KW-0808">Transferase</keyword>
<feature type="domain" description="Sulfatase N-terminal" evidence="5">
    <location>
        <begin position="7"/>
        <end position="350"/>
    </location>
</feature>
<sequence length="490" mass="55017">MGSQTKPNIVVITADQWRGDCLGGAASPHPAMTPHINQLAAEGARFTQAYADCPVCMPQRVTMLTGQVASRFGLPGNFTVRSPIDRLSSLPGRLTREAGYQTRAIGKMHFSPGRARMGFEHVTLLPNDYVNWLEGTPYAGMYRGHGLGGNEVYPTTAPMPQRFTHTHWIVEQAIRFLVERDPEVPFFLWIVFEAPHSPFDPPAPYDRMYDNFTIPDPLRGSWVDSDEDPPYLRAQRIIRKTHQLSPEVIRESRRRYYGLISQIDYELGRFLGELQSRGLYDETAIFFNADHGEHLGDHGLFGKSTYLTGSVDVPFIVRLPRGMPMAQPTLEIDTPILTADLYPTVLELAGLSSPAEIDGVSLLPFIQEGRGDAGRIVCGECGPAENGTAFATDGHYKYIYYTKGGIEQLFDLHQDPDNLHNLAREPQHARARDRLRGQLVAYLERFRRPMVRDGELLVTDPSLDEAALHARNPWAWRGPLRYGQGYGGNW</sequence>
<keyword evidence="7" id="KW-1185">Reference proteome</keyword>
<dbReference type="Pfam" id="PF00884">
    <property type="entry name" value="Sulfatase"/>
    <property type="match status" value="1"/>
</dbReference>
<dbReference type="RefSeq" id="WP_141611195.1">
    <property type="nucleotide sequence ID" value="NZ_VIGC02000022.1"/>
</dbReference>
<dbReference type="InterPro" id="IPR050738">
    <property type="entry name" value="Sulfatase"/>
</dbReference>
<evidence type="ECO:0000256" key="2">
    <source>
        <dbReference type="ARBA" id="ARBA00022723"/>
    </source>
</evidence>
<dbReference type="InterPro" id="IPR017850">
    <property type="entry name" value="Alkaline_phosphatase_core_sf"/>
</dbReference>
<evidence type="ECO:0000259" key="5">
    <source>
        <dbReference type="Pfam" id="PF00884"/>
    </source>
</evidence>
<dbReference type="PANTHER" id="PTHR42693:SF33">
    <property type="entry name" value="ARYLSULFATASE"/>
    <property type="match status" value="1"/>
</dbReference>
<keyword evidence="2" id="KW-0479">Metal-binding</keyword>
<dbReference type="InterPro" id="IPR024607">
    <property type="entry name" value="Sulfatase_CS"/>
</dbReference>
<dbReference type="Proteomes" id="UP000317371">
    <property type="component" value="Unassembled WGS sequence"/>
</dbReference>
<reference evidence="6 7" key="1">
    <citation type="submission" date="2019-06" db="EMBL/GenBank/DDBJ databases">
        <title>Genome sequence of Litorilinea aerophila BAA-2444.</title>
        <authorList>
            <person name="Maclea K.S."/>
            <person name="Maurais E.G."/>
            <person name="Iannazzi L.C."/>
        </authorList>
    </citation>
    <scope>NUCLEOTIDE SEQUENCE [LARGE SCALE GENOMIC DNA]</scope>
    <source>
        <strain evidence="6 7">ATCC BAA-2444</strain>
    </source>
</reference>
<gene>
    <name evidence="6" type="ORF">FKZ61_16210</name>
</gene>
<dbReference type="AlphaFoldDB" id="A0A540VCZ0"/>
<evidence type="ECO:0000256" key="4">
    <source>
        <dbReference type="ARBA" id="ARBA00022837"/>
    </source>
</evidence>
<dbReference type="InterPro" id="IPR000917">
    <property type="entry name" value="Sulfatase_N"/>
</dbReference>
<dbReference type="PROSITE" id="PS00149">
    <property type="entry name" value="SULFATASE_2"/>
    <property type="match status" value="1"/>
</dbReference>
<organism evidence="6 7">
    <name type="scientific">Litorilinea aerophila</name>
    <dbReference type="NCBI Taxonomy" id="1204385"/>
    <lineage>
        <taxon>Bacteria</taxon>
        <taxon>Bacillati</taxon>
        <taxon>Chloroflexota</taxon>
        <taxon>Caldilineae</taxon>
        <taxon>Caldilineales</taxon>
        <taxon>Caldilineaceae</taxon>
        <taxon>Litorilinea</taxon>
    </lineage>
</organism>
<keyword evidence="4" id="KW-0106">Calcium</keyword>
<dbReference type="SUPFAM" id="SSF53649">
    <property type="entry name" value="Alkaline phosphatase-like"/>
    <property type="match status" value="1"/>
</dbReference>
<dbReference type="InParanoid" id="A0A540VCZ0"/>
<dbReference type="GO" id="GO:0046872">
    <property type="term" value="F:metal ion binding"/>
    <property type="evidence" value="ECO:0007669"/>
    <property type="project" value="UniProtKB-KW"/>
</dbReference>
<evidence type="ECO:0000313" key="6">
    <source>
        <dbReference type="EMBL" id="TQE94624.1"/>
    </source>
</evidence>
<dbReference type="Gene3D" id="3.40.720.10">
    <property type="entry name" value="Alkaline Phosphatase, subunit A"/>
    <property type="match status" value="1"/>
</dbReference>
<dbReference type="GO" id="GO:0016740">
    <property type="term" value="F:transferase activity"/>
    <property type="evidence" value="ECO:0007669"/>
    <property type="project" value="UniProtKB-KW"/>
</dbReference>
<accession>A0A540VCZ0</accession>
<dbReference type="GO" id="GO:0004065">
    <property type="term" value="F:arylsulfatase activity"/>
    <property type="evidence" value="ECO:0007669"/>
    <property type="project" value="TreeGrafter"/>
</dbReference>
<dbReference type="PANTHER" id="PTHR42693">
    <property type="entry name" value="ARYLSULFATASE FAMILY MEMBER"/>
    <property type="match status" value="1"/>
</dbReference>
<proteinExistence type="inferred from homology"/>
<protein>
    <submittedName>
        <fullName evidence="6">Sulfatase-like hydrolase/transferase</fullName>
    </submittedName>
</protein>
<dbReference type="EMBL" id="VIGC01000022">
    <property type="protein sequence ID" value="TQE94624.1"/>
    <property type="molecule type" value="Genomic_DNA"/>
</dbReference>